<name>A0A2U9S9E1_9PROT</name>
<dbReference type="Pfam" id="PF13304">
    <property type="entry name" value="AAA_21"/>
    <property type="match status" value="1"/>
</dbReference>
<keyword evidence="2" id="KW-0614">Plasmid</keyword>
<dbReference type="InterPro" id="IPR051396">
    <property type="entry name" value="Bact_Antivir_Def_Nuclease"/>
</dbReference>
<dbReference type="Gene3D" id="3.40.50.300">
    <property type="entry name" value="P-loop containing nucleotide triphosphate hydrolases"/>
    <property type="match status" value="1"/>
</dbReference>
<protein>
    <recommendedName>
        <fullName evidence="1">AAA+ ATPase domain-containing protein</fullName>
    </recommendedName>
</protein>
<sequence length="550" mass="61656">MSFLVVPPGRLPQDARGLILRQDYWNDYGFQTQYQLYYSVDDEQPQRIGDVKILRKGQSRSDGLQLAIGRITSLGSEFCSVGQSLDYYERLASLGIDIRNEALTGLRDIVQLPSVVADFEQEEGWRISLFRNFQQNAEFLVTAKAIVERDYDALPGKDLKFSFHPAGWVEPLVLDFTPPDSKLTENTLSDENEPIRLPGRIAVLVGRNGSGKSTLLARIARVAHASSSDRNRNILLKLGRITPSGMGFTRILAISYSAFDSFLVPGLTLNEKKQIAREILEGTGRYMFCGLRDIGLETEEFIKDQDDNEHIDPDKPTILLERLPANRIKSLDRLTDEFETAIDRIFSKKRGRMLKVCTAPLFRDPSLYSGDGRDISEFYGDNSREKFHNLSTGHKIVLHSIASVISYAERKSIILFDEPETHLHPPLLAALMHSLRLALHELEAFAIVATHSPVVVQETLSQQVHKITRYGDIGRIYSSEIETFGESIGAITNEVFSLSASSTDYHVVLKALANAYDDLDSIENLFERGLSVQARAFVMSLLAARKKAAS</sequence>
<proteinExistence type="predicted"/>
<evidence type="ECO:0000259" key="1">
    <source>
        <dbReference type="SMART" id="SM00382"/>
    </source>
</evidence>
<reference evidence="2 3" key="1">
    <citation type="submission" date="2018-06" db="EMBL/GenBank/DDBJ databases">
        <title>Complete genome sequencing of Azospirillum sp. M2T2B2.</title>
        <authorList>
            <person name="Heo J."/>
            <person name="Kim S.-J."/>
            <person name="Kwon S.-W."/>
            <person name="Anandham R."/>
        </authorList>
    </citation>
    <scope>NUCLEOTIDE SEQUENCE [LARGE SCALE GENOMIC DNA]</scope>
    <source>
        <strain evidence="2 3">M2T2B2</strain>
        <plasmid evidence="2 3">unnamed1</plasmid>
    </source>
</reference>
<dbReference type="Proteomes" id="UP000249605">
    <property type="component" value="Plasmid unnamed1"/>
</dbReference>
<evidence type="ECO:0000313" key="3">
    <source>
        <dbReference type="Proteomes" id="UP000249605"/>
    </source>
</evidence>
<dbReference type="PANTHER" id="PTHR43581">
    <property type="entry name" value="ATP/GTP PHOSPHATASE"/>
    <property type="match status" value="1"/>
</dbReference>
<organism evidence="2 3">
    <name type="scientific">Azospirillum ramasamyi</name>
    <dbReference type="NCBI Taxonomy" id="682998"/>
    <lineage>
        <taxon>Bacteria</taxon>
        <taxon>Pseudomonadati</taxon>
        <taxon>Pseudomonadota</taxon>
        <taxon>Alphaproteobacteria</taxon>
        <taxon>Rhodospirillales</taxon>
        <taxon>Azospirillaceae</taxon>
        <taxon>Azospirillum</taxon>
    </lineage>
</organism>
<dbReference type="GO" id="GO:0016887">
    <property type="term" value="F:ATP hydrolysis activity"/>
    <property type="evidence" value="ECO:0007669"/>
    <property type="project" value="InterPro"/>
</dbReference>
<geneLocation type="plasmid" evidence="2 3">
    <name>unnamed1</name>
</geneLocation>
<dbReference type="SUPFAM" id="SSF52540">
    <property type="entry name" value="P-loop containing nucleoside triphosphate hydrolases"/>
    <property type="match status" value="1"/>
</dbReference>
<dbReference type="InterPro" id="IPR003959">
    <property type="entry name" value="ATPase_AAA_core"/>
</dbReference>
<dbReference type="GO" id="GO:0005524">
    <property type="term" value="F:ATP binding"/>
    <property type="evidence" value="ECO:0007669"/>
    <property type="project" value="InterPro"/>
</dbReference>
<dbReference type="InterPro" id="IPR027417">
    <property type="entry name" value="P-loop_NTPase"/>
</dbReference>
<feature type="domain" description="AAA+ ATPase" evidence="1">
    <location>
        <begin position="198"/>
        <end position="472"/>
    </location>
</feature>
<dbReference type="AlphaFoldDB" id="A0A2U9S9E1"/>
<dbReference type="PANTHER" id="PTHR43581:SF4">
    <property type="entry name" value="ATP_GTP PHOSPHATASE"/>
    <property type="match status" value="1"/>
</dbReference>
<gene>
    <name evidence="2" type="ORF">DM194_14860</name>
</gene>
<keyword evidence="3" id="KW-1185">Reference proteome</keyword>
<evidence type="ECO:0000313" key="2">
    <source>
        <dbReference type="EMBL" id="AWU95581.1"/>
    </source>
</evidence>
<dbReference type="SMART" id="SM00382">
    <property type="entry name" value="AAA"/>
    <property type="match status" value="1"/>
</dbReference>
<dbReference type="EMBL" id="CP029830">
    <property type="protein sequence ID" value="AWU95581.1"/>
    <property type="molecule type" value="Genomic_DNA"/>
</dbReference>
<dbReference type="KEGG" id="azm:DM194_14860"/>
<accession>A0A2U9S9E1</accession>
<dbReference type="InterPro" id="IPR003593">
    <property type="entry name" value="AAA+_ATPase"/>
</dbReference>
<dbReference type="OrthoDB" id="9816534at2"/>